<dbReference type="Proteomes" id="UP001257739">
    <property type="component" value="Unassembled WGS sequence"/>
</dbReference>
<evidence type="ECO:0000256" key="1">
    <source>
        <dbReference type="SAM" id="Phobius"/>
    </source>
</evidence>
<keyword evidence="1" id="KW-1133">Transmembrane helix</keyword>
<feature type="transmembrane region" description="Helical" evidence="1">
    <location>
        <begin position="47"/>
        <end position="65"/>
    </location>
</feature>
<organism evidence="2 3">
    <name type="scientific">Aeromicrobium panaciterrae</name>
    <dbReference type="NCBI Taxonomy" id="363861"/>
    <lineage>
        <taxon>Bacteria</taxon>
        <taxon>Bacillati</taxon>
        <taxon>Actinomycetota</taxon>
        <taxon>Actinomycetes</taxon>
        <taxon>Propionibacteriales</taxon>
        <taxon>Nocardioidaceae</taxon>
        <taxon>Aeromicrobium</taxon>
    </lineage>
</organism>
<feature type="transmembrane region" description="Helical" evidence="1">
    <location>
        <begin position="72"/>
        <end position="89"/>
    </location>
</feature>
<comment type="caution">
    <text evidence="2">The sequence shown here is derived from an EMBL/GenBank/DDBJ whole genome shotgun (WGS) entry which is preliminary data.</text>
</comment>
<name>A0ABU1UJ73_9ACTN</name>
<evidence type="ECO:0008006" key="4">
    <source>
        <dbReference type="Google" id="ProtNLM"/>
    </source>
</evidence>
<accession>A0ABU1UJ73</accession>
<dbReference type="RefSeq" id="WP_309965164.1">
    <property type="nucleotide sequence ID" value="NZ_JAVDWH010000001.1"/>
</dbReference>
<keyword evidence="1" id="KW-0472">Membrane</keyword>
<evidence type="ECO:0000313" key="3">
    <source>
        <dbReference type="Proteomes" id="UP001257739"/>
    </source>
</evidence>
<protein>
    <recommendedName>
        <fullName evidence="4">Phosphopantetheine adenylyltransferase</fullName>
    </recommendedName>
</protein>
<dbReference type="EMBL" id="JAVDWH010000001">
    <property type="protein sequence ID" value="MDR7085234.1"/>
    <property type="molecule type" value="Genomic_DNA"/>
</dbReference>
<evidence type="ECO:0000313" key="2">
    <source>
        <dbReference type="EMBL" id="MDR7085234.1"/>
    </source>
</evidence>
<feature type="transmembrane region" description="Helical" evidence="1">
    <location>
        <begin position="101"/>
        <end position="121"/>
    </location>
</feature>
<keyword evidence="1" id="KW-0812">Transmembrane</keyword>
<gene>
    <name evidence="2" type="ORF">J2X11_000073</name>
</gene>
<keyword evidence="3" id="KW-1185">Reference proteome</keyword>
<sequence length="122" mass="12641">METVIIVCLAGSALIHLLPLVGAFGPAHVARMYDVKVEGPDLTVLLVHRAVLFGLLGAALIAAIFCGEARPYVIGAVLVSDVAFLAIAGSNPGINDSMKRVVRADVISIVLLVVAGVSELVR</sequence>
<proteinExistence type="predicted"/>
<reference evidence="2 3" key="1">
    <citation type="submission" date="2023-07" db="EMBL/GenBank/DDBJ databases">
        <title>Sorghum-associated microbial communities from plants grown in Nebraska, USA.</title>
        <authorList>
            <person name="Schachtman D."/>
        </authorList>
    </citation>
    <scope>NUCLEOTIDE SEQUENCE [LARGE SCALE GENOMIC DNA]</scope>
    <source>
        <strain evidence="2 3">BE248</strain>
    </source>
</reference>